<evidence type="ECO:0000313" key="1">
    <source>
        <dbReference type="EMBL" id="USN14679.1"/>
    </source>
</evidence>
<gene>
    <name evidence="1" type="ORF">DOMOVOI_02050</name>
</gene>
<evidence type="ECO:0000313" key="2">
    <source>
        <dbReference type="Proteomes" id="UP001057221"/>
    </source>
</evidence>
<keyword evidence="2" id="KW-1185">Reference proteome</keyword>
<proteinExistence type="predicted"/>
<organism evidence="1 2">
    <name type="scientific">Brevundimonas phage vB_BpoS-Domovoi</name>
    <dbReference type="NCBI Taxonomy" id="2948598"/>
    <lineage>
        <taxon>Viruses</taxon>
        <taxon>Duplodnaviria</taxon>
        <taxon>Heunggongvirae</taxon>
        <taxon>Uroviricota</taxon>
        <taxon>Caudoviricetes</taxon>
        <taxon>Jeanschmidtviridae</taxon>
        <taxon>Marchewkavirus</taxon>
        <taxon>Marchewkavirus domovoi</taxon>
    </lineage>
</organism>
<reference evidence="1 2" key="1">
    <citation type="submission" date="2022-05" db="EMBL/GenBank/DDBJ databases">
        <authorList>
            <person name="Friedrich I."/>
            <person name="Poehlein A."/>
            <person name="Schneider D."/>
            <person name="Hertel R."/>
            <person name="Daniel R."/>
        </authorList>
    </citation>
    <scope>NUCLEOTIDE SEQUENCE [LARGE SCALE GENOMIC DNA]</scope>
</reference>
<dbReference type="Proteomes" id="UP001057221">
    <property type="component" value="Segment"/>
</dbReference>
<dbReference type="EMBL" id="ON529855">
    <property type="protein sequence ID" value="USN14679.1"/>
    <property type="molecule type" value="Genomic_DNA"/>
</dbReference>
<protein>
    <submittedName>
        <fullName evidence="1">Uncharacterized protein</fullName>
    </submittedName>
</protein>
<name>A0A9E7SKM7_9CAUD</name>
<accession>A0A9E7SKM7</accession>
<sequence length="58" mass="6512">MHSTTYTIPGRDEAFEAFVHSPVLPPRRRQEHGKRQAIPSAAERAQRARLLLGQCVCA</sequence>